<keyword evidence="2" id="KW-1133">Transmembrane helix</keyword>
<accession>A0ABU4NFT2</accession>
<feature type="transmembrane region" description="Helical" evidence="2">
    <location>
        <begin position="160"/>
        <end position="180"/>
    </location>
</feature>
<reference evidence="3 4" key="1">
    <citation type="journal article" date="2023" name="Microb. Genom.">
        <title>Mesoterricola silvestris gen. nov., sp. nov., Mesoterricola sediminis sp. nov., Geothrix oryzae sp. nov., Geothrix edaphica sp. nov., Geothrix rubra sp. nov., and Geothrix limicola sp. nov., six novel members of Acidobacteriota isolated from soils.</title>
        <authorList>
            <person name="Weisberg A.J."/>
            <person name="Pearce E."/>
            <person name="Kramer C.G."/>
            <person name="Chang J.H."/>
            <person name="Clarke C.R."/>
        </authorList>
    </citation>
    <scope>NUCLEOTIDE SEQUENCE [LARGE SCALE GENOMIC DNA]</scope>
    <source>
        <strain evidence="3 4">ID09-01A</strain>
    </source>
</reference>
<evidence type="ECO:0000313" key="3">
    <source>
        <dbReference type="EMBL" id="MDX3701995.1"/>
    </source>
</evidence>
<evidence type="ECO:0000256" key="1">
    <source>
        <dbReference type="SAM" id="MobiDB-lite"/>
    </source>
</evidence>
<name>A0ABU4NFT2_9ACTN</name>
<feature type="compositionally biased region" description="Polar residues" evidence="1">
    <location>
        <begin position="71"/>
        <end position="80"/>
    </location>
</feature>
<evidence type="ECO:0000313" key="4">
    <source>
        <dbReference type="Proteomes" id="UP001271274"/>
    </source>
</evidence>
<gene>
    <name evidence="3" type="ORF">PV662_19910</name>
</gene>
<evidence type="ECO:0000256" key="2">
    <source>
        <dbReference type="SAM" id="Phobius"/>
    </source>
</evidence>
<dbReference type="Proteomes" id="UP001271274">
    <property type="component" value="Unassembled WGS sequence"/>
</dbReference>
<evidence type="ECO:0008006" key="5">
    <source>
        <dbReference type="Google" id="ProtNLM"/>
    </source>
</evidence>
<proteinExistence type="predicted"/>
<organism evidence="3 4">
    <name type="scientific">Streptomyces europaeiscabiei</name>
    <dbReference type="NCBI Taxonomy" id="146819"/>
    <lineage>
        <taxon>Bacteria</taxon>
        <taxon>Bacillati</taxon>
        <taxon>Actinomycetota</taxon>
        <taxon>Actinomycetes</taxon>
        <taxon>Kitasatosporales</taxon>
        <taxon>Streptomycetaceae</taxon>
        <taxon>Streptomyces</taxon>
    </lineage>
</organism>
<feature type="region of interest" description="Disordered" evidence="1">
    <location>
        <begin position="70"/>
        <end position="160"/>
    </location>
</feature>
<dbReference type="RefSeq" id="WP_119582993.1">
    <property type="nucleotide sequence ID" value="NZ_JARAUT010000001.1"/>
</dbReference>
<feature type="compositionally biased region" description="Pro residues" evidence="1">
    <location>
        <begin position="119"/>
        <end position="130"/>
    </location>
</feature>
<sequence length="189" mass="19996">MRLLQRGESDIGLSDRYVKIFKDGEFKYEISNGQDVYVYTVGGVDFSKSPKRNVTRVQFGLEHPGLDRTTRTSVQAVTTYRDTDTVFMGGNSNGTRPDPGDGDPAPEPTPTDSDKPRPSDTPSPPAPTPSTPGGGDPQSPPANRPDPDGDLADTGSGLPVGLLSGIAAAVVAAGGALVWWMRRRRAAEG</sequence>
<comment type="caution">
    <text evidence="3">The sequence shown here is derived from an EMBL/GenBank/DDBJ whole genome shotgun (WGS) entry which is preliminary data.</text>
</comment>
<dbReference type="EMBL" id="JARAYU010000006">
    <property type="protein sequence ID" value="MDX3701995.1"/>
    <property type="molecule type" value="Genomic_DNA"/>
</dbReference>
<keyword evidence="2" id="KW-0472">Membrane</keyword>
<keyword evidence="2" id="KW-0812">Transmembrane</keyword>
<keyword evidence="4" id="KW-1185">Reference proteome</keyword>
<protein>
    <recommendedName>
        <fullName evidence="5">Gram-positive cocci surface proteins LPxTG domain-containing protein</fullName>
    </recommendedName>
</protein>